<dbReference type="PANTHER" id="PTHR10404">
    <property type="entry name" value="N-ACETYLATED-ALPHA-LINKED ACIDIC DIPEPTIDASE"/>
    <property type="match status" value="1"/>
</dbReference>
<dbReference type="Gene3D" id="3.50.30.30">
    <property type="match status" value="1"/>
</dbReference>
<evidence type="ECO:0000313" key="2">
    <source>
        <dbReference type="EMBL" id="KAF6019349.1"/>
    </source>
</evidence>
<proteinExistence type="predicted"/>
<dbReference type="InterPro" id="IPR039373">
    <property type="entry name" value="Peptidase_M28B"/>
</dbReference>
<dbReference type="PANTHER" id="PTHR10404:SF77">
    <property type="entry name" value="GLUTAMATE CARBOXYPEPTIDASE 2 HOMOLOG"/>
    <property type="match status" value="1"/>
</dbReference>
<sequence>MFSRHAPLYGCFLGAFGITFSYGTSVVLTGVTAKIISDSDPRISKLLLKEISAENIRQNLKDYASHPHLAGTPADLQQAEQLKLTWLEQGLDRVDILGYDVLLSYPKDGDPNIISLVKECVYSIRIYEYYDVGRWCDGI</sequence>
<dbReference type="AlphaFoldDB" id="A0A7J7IZL8"/>
<dbReference type="OrthoDB" id="5841748at2759"/>
<accession>A0A7J7IZL8</accession>
<dbReference type="SUPFAM" id="SSF53187">
    <property type="entry name" value="Zn-dependent exopeptidases"/>
    <property type="match status" value="1"/>
</dbReference>
<keyword evidence="1" id="KW-0472">Membrane</keyword>
<gene>
    <name evidence="2" type="ORF">EB796_022316</name>
</gene>
<comment type="caution">
    <text evidence="2">The sequence shown here is derived from an EMBL/GenBank/DDBJ whole genome shotgun (WGS) entry which is preliminary data.</text>
</comment>
<dbReference type="Proteomes" id="UP000593567">
    <property type="component" value="Unassembled WGS sequence"/>
</dbReference>
<keyword evidence="3" id="KW-1185">Reference proteome</keyword>
<name>A0A7J7IZL8_BUGNE</name>
<protein>
    <submittedName>
        <fullName evidence="2">Uncharacterized protein</fullName>
    </submittedName>
</protein>
<keyword evidence="1" id="KW-0812">Transmembrane</keyword>
<organism evidence="2 3">
    <name type="scientific">Bugula neritina</name>
    <name type="common">Brown bryozoan</name>
    <name type="synonym">Sertularia neritina</name>
    <dbReference type="NCBI Taxonomy" id="10212"/>
    <lineage>
        <taxon>Eukaryota</taxon>
        <taxon>Metazoa</taxon>
        <taxon>Spiralia</taxon>
        <taxon>Lophotrochozoa</taxon>
        <taxon>Bryozoa</taxon>
        <taxon>Gymnolaemata</taxon>
        <taxon>Cheilostomatida</taxon>
        <taxon>Flustrina</taxon>
        <taxon>Buguloidea</taxon>
        <taxon>Bugulidae</taxon>
        <taxon>Bugula</taxon>
    </lineage>
</organism>
<evidence type="ECO:0000256" key="1">
    <source>
        <dbReference type="SAM" id="Phobius"/>
    </source>
</evidence>
<dbReference type="EMBL" id="VXIV02003235">
    <property type="protein sequence ID" value="KAF6019349.1"/>
    <property type="molecule type" value="Genomic_DNA"/>
</dbReference>
<dbReference type="GO" id="GO:0004180">
    <property type="term" value="F:carboxypeptidase activity"/>
    <property type="evidence" value="ECO:0007669"/>
    <property type="project" value="TreeGrafter"/>
</dbReference>
<reference evidence="2" key="1">
    <citation type="submission" date="2020-06" db="EMBL/GenBank/DDBJ databases">
        <title>Draft genome of Bugula neritina, a colonial animal packing powerful symbionts and potential medicines.</title>
        <authorList>
            <person name="Rayko M."/>
        </authorList>
    </citation>
    <scope>NUCLEOTIDE SEQUENCE [LARGE SCALE GENOMIC DNA]</scope>
    <source>
        <strain evidence="2">Kwan_BN1</strain>
    </source>
</reference>
<evidence type="ECO:0000313" key="3">
    <source>
        <dbReference type="Proteomes" id="UP000593567"/>
    </source>
</evidence>
<dbReference type="Gene3D" id="3.40.630.10">
    <property type="entry name" value="Zn peptidases"/>
    <property type="match status" value="1"/>
</dbReference>
<feature type="transmembrane region" description="Helical" evidence="1">
    <location>
        <begin position="12"/>
        <end position="36"/>
    </location>
</feature>
<keyword evidence="1" id="KW-1133">Transmembrane helix</keyword>